<evidence type="ECO:0000313" key="4">
    <source>
        <dbReference type="Proteomes" id="UP001200741"/>
    </source>
</evidence>
<evidence type="ECO:0000256" key="1">
    <source>
        <dbReference type="SAM" id="MobiDB-lite"/>
    </source>
</evidence>
<organism evidence="3 4">
    <name type="scientific">Pelomonas cellulosilytica</name>
    <dbReference type="NCBI Taxonomy" id="2906762"/>
    <lineage>
        <taxon>Bacteria</taxon>
        <taxon>Pseudomonadati</taxon>
        <taxon>Pseudomonadota</taxon>
        <taxon>Betaproteobacteria</taxon>
        <taxon>Burkholderiales</taxon>
        <taxon>Sphaerotilaceae</taxon>
        <taxon>Roseateles</taxon>
    </lineage>
</organism>
<feature type="transmembrane region" description="Helical" evidence="2">
    <location>
        <begin position="44"/>
        <end position="65"/>
    </location>
</feature>
<evidence type="ECO:0000256" key="2">
    <source>
        <dbReference type="SAM" id="Phobius"/>
    </source>
</evidence>
<reference evidence="3 4" key="1">
    <citation type="submission" date="2021-12" db="EMBL/GenBank/DDBJ databases">
        <title>Genome seq of P8.</title>
        <authorList>
            <person name="Seo T."/>
        </authorList>
    </citation>
    <scope>NUCLEOTIDE SEQUENCE [LARGE SCALE GENOMIC DNA]</scope>
    <source>
        <strain evidence="3 4">P8</strain>
    </source>
</reference>
<proteinExistence type="predicted"/>
<feature type="transmembrane region" description="Helical" evidence="2">
    <location>
        <begin position="6"/>
        <end position="24"/>
    </location>
</feature>
<keyword evidence="2" id="KW-1133">Transmembrane helix</keyword>
<keyword evidence="2" id="KW-0472">Membrane</keyword>
<gene>
    <name evidence="3" type="ORF">LXT13_05915</name>
</gene>
<keyword evidence="4" id="KW-1185">Reference proteome</keyword>
<dbReference type="EMBL" id="JAJTWU010000002">
    <property type="protein sequence ID" value="MCE4553987.1"/>
    <property type="molecule type" value="Genomic_DNA"/>
</dbReference>
<accession>A0ABS8XQQ3</accession>
<name>A0ABS8XQQ3_9BURK</name>
<dbReference type="Proteomes" id="UP001200741">
    <property type="component" value="Unassembled WGS sequence"/>
</dbReference>
<comment type="caution">
    <text evidence="3">The sequence shown here is derived from an EMBL/GenBank/DDBJ whole genome shotgun (WGS) entry which is preliminary data.</text>
</comment>
<dbReference type="RefSeq" id="WP_233370757.1">
    <property type="nucleotide sequence ID" value="NZ_JAJTWU010000002.1"/>
</dbReference>
<sequence length="137" mass="14187">MKAIVPFFLFLLILVGAGIGFGFYAKDIDCRTVTSIAGLECYRLYLAFGVLFTVAVLMAMAAAFYVLVPPPAAGGHPGQSVFDTFAKSLVPVVTLVLGFYFGSNGQTAVSKDKPADQTPGVAPQSTASGAASQAKGK</sequence>
<feature type="transmembrane region" description="Helical" evidence="2">
    <location>
        <begin position="85"/>
        <end position="103"/>
    </location>
</feature>
<feature type="region of interest" description="Disordered" evidence="1">
    <location>
        <begin position="108"/>
        <end position="137"/>
    </location>
</feature>
<evidence type="ECO:0000313" key="3">
    <source>
        <dbReference type="EMBL" id="MCE4553987.1"/>
    </source>
</evidence>
<protein>
    <submittedName>
        <fullName evidence="3">Uncharacterized protein</fullName>
    </submittedName>
</protein>
<keyword evidence="2" id="KW-0812">Transmembrane</keyword>